<reference evidence="1 2" key="1">
    <citation type="submission" date="2017-10" db="EMBL/GenBank/DDBJ databases">
        <title>Sequencing the genomes of 1000 actinobacteria strains.</title>
        <authorList>
            <person name="Klenk H.-P."/>
        </authorList>
    </citation>
    <scope>NUCLEOTIDE SEQUENCE [LARGE SCALE GENOMIC DNA]</scope>
    <source>
        <strain evidence="1 2">DSM 21801</strain>
    </source>
</reference>
<dbReference type="Proteomes" id="UP000224915">
    <property type="component" value="Unassembled WGS sequence"/>
</dbReference>
<comment type="caution">
    <text evidence="1">The sequence shown here is derived from an EMBL/GenBank/DDBJ whole genome shotgun (WGS) entry which is preliminary data.</text>
</comment>
<evidence type="ECO:0000313" key="2">
    <source>
        <dbReference type="Proteomes" id="UP000224915"/>
    </source>
</evidence>
<dbReference type="EMBL" id="PDJD01000001">
    <property type="protein sequence ID" value="PFG20244.1"/>
    <property type="molecule type" value="Genomic_DNA"/>
</dbReference>
<proteinExistence type="predicted"/>
<dbReference type="AlphaFoldDB" id="A0A2A9D0Q7"/>
<organism evidence="1 2">
    <name type="scientific">Serinibacter salmoneus</name>
    <dbReference type="NCBI Taxonomy" id="556530"/>
    <lineage>
        <taxon>Bacteria</taxon>
        <taxon>Bacillati</taxon>
        <taxon>Actinomycetota</taxon>
        <taxon>Actinomycetes</taxon>
        <taxon>Micrococcales</taxon>
        <taxon>Beutenbergiaceae</taxon>
        <taxon>Serinibacter</taxon>
    </lineage>
</organism>
<evidence type="ECO:0000313" key="1">
    <source>
        <dbReference type="EMBL" id="PFG20244.1"/>
    </source>
</evidence>
<sequence>MPSCVGALAVAALLLAGCTESGDEDGEELTSTADATSDDISEATAVATSEESVETTAEATAEATATAQEALEWDSRDWDEAAWEPTVEITPTTYTEAELQASYEEGLAELAASLQLDSLPEVEFERWTETVEDSLESDAQCLTEQGFEVNVEGGTLGFTDVDFESEEFQRASYICAARFPLHPRYTAEWTEDQKALVYDFQTEFTIPCIEALGHEVDVSERPTRQEWIATFSFEDNPWSPLHADTLTLGLMDEEDLEALGACGSGWPPLDVLYGL</sequence>
<accession>A0A2A9D0Q7</accession>
<gene>
    <name evidence="1" type="ORF">ATL40_1840</name>
</gene>
<name>A0A2A9D0Q7_9MICO</name>
<protein>
    <submittedName>
        <fullName evidence="1">Uncharacterized protein</fullName>
    </submittedName>
</protein>
<keyword evidence="2" id="KW-1185">Reference proteome</keyword>